<evidence type="ECO:0000313" key="3">
    <source>
        <dbReference type="Proteomes" id="UP001215151"/>
    </source>
</evidence>
<dbReference type="EMBL" id="JAPEVG010000108">
    <property type="protein sequence ID" value="KAJ8482706.1"/>
    <property type="molecule type" value="Genomic_DNA"/>
</dbReference>
<evidence type="ECO:0008006" key="4">
    <source>
        <dbReference type="Google" id="ProtNLM"/>
    </source>
</evidence>
<feature type="compositionally biased region" description="Polar residues" evidence="1">
    <location>
        <begin position="549"/>
        <end position="568"/>
    </location>
</feature>
<name>A0AAD7TUK6_9APHY</name>
<feature type="region of interest" description="Disordered" evidence="1">
    <location>
        <begin position="245"/>
        <end position="741"/>
    </location>
</feature>
<sequence length="741" mass="82299">MTRDNTPGHPEVVPAVFRIGERAVFFYLYGTRDTDNEEWALTEEEQRDLEEQIEGHGGALCQSEREADTIITNEVGLDPLSDKYSFEQTQYVEPVDFVRRCIASGRYAHKPVIMKPMPGRYTGRERTNFTKEDDDNLCKFLARSRPYEDAGGRQGIKLYLSLVAKAQYDDLDYKWAARHPAESWLGRYKKHQREFDPIIARLVKENPPPAGDKGVWPYDRRVNFRSAYSRMYRPGAMAEWLDDEPEELPEELEEQEQPPPSPVRRRARHTLTGPIRERSAPPVEQGRGRVQSAPYPVRRASSRRSSRSLEDMGEFAEDEGVELWRDDDFRPGPEDAGPSGTQRTPTPPSPPQRRSRPQRPAAAPIAGGQRRRAVRPEVPASSQATLVGPVPTQLRGAANAAKLPPPEIAEEAEAPEPKRVAKRRKINHPPVYPVVVLEPLRRTGLGPRSAPQKTANASAGPSKMSKPASEARPVAQEDEDENGSEPDDEDGNGSEQESKGDRNSEDDAEEGSDLEWLDDDVLPPNPANAPQSHTTGPTMEDELEVEELVQTSAHVSGHVSPSANPEVSQSEELDSDDQRSRAKLLPTRPSTRPSKGENRRMSQHELRRKELLSRLATADEDESLAELLDLTRPADPQRAKSAASTSVGTEASARQPRAGPSGVQNPVIPVPAPRRKLGREETVDSTTSSAPGVPLPGTRASEEKQRIRESQRYEPYVPPPGTKAASAQKLQLRSRTVVRGN</sequence>
<dbReference type="Proteomes" id="UP001215151">
    <property type="component" value="Unassembled WGS sequence"/>
</dbReference>
<protein>
    <recommendedName>
        <fullName evidence="4">BRCT domain-containing protein</fullName>
    </recommendedName>
</protein>
<feature type="compositionally biased region" description="Basic and acidic residues" evidence="1">
    <location>
        <begin position="496"/>
        <end position="505"/>
    </location>
</feature>
<dbReference type="Gene3D" id="1.10.10.60">
    <property type="entry name" value="Homeodomain-like"/>
    <property type="match status" value="1"/>
</dbReference>
<evidence type="ECO:0000256" key="1">
    <source>
        <dbReference type="SAM" id="MobiDB-lite"/>
    </source>
</evidence>
<accession>A0AAD7TUK6</accession>
<feature type="compositionally biased region" description="Acidic residues" evidence="1">
    <location>
        <begin position="506"/>
        <end position="521"/>
    </location>
</feature>
<gene>
    <name evidence="2" type="ORF">ONZ51_g5196</name>
</gene>
<feature type="compositionally biased region" description="Basic and acidic residues" evidence="1">
    <location>
        <begin position="594"/>
        <end position="612"/>
    </location>
</feature>
<proteinExistence type="predicted"/>
<feature type="compositionally biased region" description="Acidic residues" evidence="1">
    <location>
        <begin position="311"/>
        <end position="321"/>
    </location>
</feature>
<feature type="compositionally biased region" description="Acidic residues" evidence="1">
    <location>
        <begin position="476"/>
        <end position="492"/>
    </location>
</feature>
<comment type="caution">
    <text evidence="2">The sequence shown here is derived from an EMBL/GenBank/DDBJ whole genome shotgun (WGS) entry which is preliminary data.</text>
</comment>
<feature type="compositionally biased region" description="Basic and acidic residues" evidence="1">
    <location>
        <begin position="322"/>
        <end position="333"/>
    </location>
</feature>
<organism evidence="2 3">
    <name type="scientific">Trametes cubensis</name>
    <dbReference type="NCBI Taxonomy" id="1111947"/>
    <lineage>
        <taxon>Eukaryota</taxon>
        <taxon>Fungi</taxon>
        <taxon>Dikarya</taxon>
        <taxon>Basidiomycota</taxon>
        <taxon>Agaricomycotina</taxon>
        <taxon>Agaricomycetes</taxon>
        <taxon>Polyporales</taxon>
        <taxon>Polyporaceae</taxon>
        <taxon>Trametes</taxon>
    </lineage>
</organism>
<dbReference type="AlphaFoldDB" id="A0AAD7TUK6"/>
<evidence type="ECO:0000313" key="2">
    <source>
        <dbReference type="EMBL" id="KAJ8482706.1"/>
    </source>
</evidence>
<feature type="compositionally biased region" description="Polar residues" evidence="1">
    <location>
        <begin position="528"/>
        <end position="537"/>
    </location>
</feature>
<dbReference type="CDD" id="cd11655">
    <property type="entry name" value="rap1_myb-like"/>
    <property type="match status" value="1"/>
</dbReference>
<reference evidence="2" key="1">
    <citation type="submission" date="2022-11" db="EMBL/GenBank/DDBJ databases">
        <title>Genome Sequence of Cubamyces cubensis.</title>
        <authorList>
            <person name="Buettner E."/>
        </authorList>
    </citation>
    <scope>NUCLEOTIDE SEQUENCE</scope>
    <source>
        <strain evidence="2">MPL-01</strain>
    </source>
</reference>
<feature type="compositionally biased region" description="Basic and acidic residues" evidence="1">
    <location>
        <begin position="700"/>
        <end position="712"/>
    </location>
</feature>
<feature type="compositionally biased region" description="Low complexity" evidence="1">
    <location>
        <begin position="358"/>
        <end position="368"/>
    </location>
</feature>
<feature type="compositionally biased region" description="Acidic residues" evidence="1">
    <location>
        <begin position="245"/>
        <end position="256"/>
    </location>
</feature>
<keyword evidence="3" id="KW-1185">Reference proteome</keyword>